<feature type="compositionally biased region" description="Basic and acidic residues" evidence="1">
    <location>
        <begin position="25"/>
        <end position="35"/>
    </location>
</feature>
<name>A0A1L3F8E7_BRAJP</name>
<protein>
    <submittedName>
        <fullName evidence="2">Uncharacterized protein</fullName>
    </submittedName>
</protein>
<dbReference type="OrthoDB" id="8241328at2"/>
<dbReference type="EMBL" id="CP017637">
    <property type="protein sequence ID" value="APG09563.1"/>
    <property type="molecule type" value="Genomic_DNA"/>
</dbReference>
<organism evidence="2 3">
    <name type="scientific">Bradyrhizobium japonicum</name>
    <dbReference type="NCBI Taxonomy" id="375"/>
    <lineage>
        <taxon>Bacteria</taxon>
        <taxon>Pseudomonadati</taxon>
        <taxon>Pseudomonadota</taxon>
        <taxon>Alphaproteobacteria</taxon>
        <taxon>Hyphomicrobiales</taxon>
        <taxon>Nitrobacteraceae</taxon>
        <taxon>Bradyrhizobium</taxon>
    </lineage>
</organism>
<dbReference type="Proteomes" id="UP000181962">
    <property type="component" value="Chromosome"/>
</dbReference>
<dbReference type="RefSeq" id="WP_039146974.1">
    <property type="nucleotide sequence ID" value="NZ_CP017637.1"/>
</dbReference>
<evidence type="ECO:0000313" key="2">
    <source>
        <dbReference type="EMBL" id="APG09563.1"/>
    </source>
</evidence>
<evidence type="ECO:0000256" key="1">
    <source>
        <dbReference type="SAM" id="MobiDB-lite"/>
    </source>
</evidence>
<feature type="region of interest" description="Disordered" evidence="1">
    <location>
        <begin position="1"/>
        <end position="35"/>
    </location>
</feature>
<dbReference type="AlphaFoldDB" id="A0A1L3F8E7"/>
<sequence>MDASETAAMTEASGLTNDQHGLENPLREKPGTKKQVDLGRWAEELAERLRKVTVEAPLRSLLAAFVLGVWFARRR</sequence>
<proteinExistence type="predicted"/>
<reference evidence="2 3" key="1">
    <citation type="submission" date="2016-11" db="EMBL/GenBank/DDBJ databases">
        <title>Complete Genome Sequence of Bradyrhizobium sp. strain J5, an isolated from soybean nodule in Hokkaido.</title>
        <authorList>
            <person name="Kanehara K."/>
        </authorList>
    </citation>
    <scope>NUCLEOTIDE SEQUENCE [LARGE SCALE GENOMIC DNA]</scope>
    <source>
        <strain evidence="2 3">J5</strain>
    </source>
</reference>
<evidence type="ECO:0000313" key="3">
    <source>
        <dbReference type="Proteomes" id="UP000181962"/>
    </source>
</evidence>
<accession>A0A1L3F8E7</accession>
<gene>
    <name evidence="2" type="ORF">BKD09_14560</name>
</gene>